<evidence type="ECO:0000313" key="2">
    <source>
        <dbReference type="EMBL" id="QXJ31249.1"/>
    </source>
</evidence>
<dbReference type="PANTHER" id="PTHR37030">
    <property type="entry name" value="NUCLEOTIDYLTRANSFERASE"/>
    <property type="match status" value="1"/>
</dbReference>
<gene>
    <name evidence="2" type="ORF">J5U21_00899</name>
</gene>
<dbReference type="CDD" id="cd05403">
    <property type="entry name" value="NT_KNTase_like"/>
    <property type="match status" value="1"/>
</dbReference>
<dbReference type="RefSeq" id="WP_218261262.1">
    <property type="nucleotide sequence ID" value="NZ_CP077715.1"/>
</dbReference>
<dbReference type="AlphaFoldDB" id="A0A8F5BTN2"/>
<evidence type="ECO:0000313" key="3">
    <source>
        <dbReference type="Proteomes" id="UP000693941"/>
    </source>
</evidence>
<feature type="domain" description="Polymerase nucleotidyl transferase" evidence="1">
    <location>
        <begin position="38"/>
        <end position="108"/>
    </location>
</feature>
<accession>A0A8F5BTN2</accession>
<organism evidence="2 3">
    <name type="scientific">Saccharolobus shibatae</name>
    <dbReference type="NCBI Taxonomy" id="2286"/>
    <lineage>
        <taxon>Archaea</taxon>
        <taxon>Thermoproteota</taxon>
        <taxon>Thermoprotei</taxon>
        <taxon>Sulfolobales</taxon>
        <taxon>Sulfolobaceae</taxon>
        <taxon>Saccharolobus</taxon>
    </lineage>
</organism>
<dbReference type="InterPro" id="IPR002934">
    <property type="entry name" value="Polymerase_NTP_transf_dom"/>
</dbReference>
<reference evidence="2" key="1">
    <citation type="journal article" date="2021" name="Environ. Microbiol.">
        <title>New insights into the diversity and evolution of the archaeal mobilome from three complete genomes of Saccharolobus shibatae.</title>
        <authorList>
            <person name="Medvedeva S."/>
            <person name="Brandt D."/>
            <person name="Cvirkaite-Krupovic V."/>
            <person name="Liu Y."/>
            <person name="Severinov K."/>
            <person name="Ishino S."/>
            <person name="Ishino Y."/>
            <person name="Prangishvili D."/>
            <person name="Kalinowski J."/>
            <person name="Krupovic M."/>
        </authorList>
    </citation>
    <scope>NUCLEOTIDE SEQUENCE</scope>
    <source>
        <strain evidence="2">BEU9</strain>
    </source>
</reference>
<dbReference type="EMBL" id="CP077715">
    <property type="protein sequence ID" value="QXJ31249.1"/>
    <property type="molecule type" value="Genomic_DNA"/>
</dbReference>
<sequence>MNLDYFKKEWERRINMLKNARQYLKVIKRVCVNEISAECKVILFGSVARGNYRLDSDVDVLVIVPNIKDEWDRSKISVKLHKAINAWDPFEIHVITPEEYKNWYSKFIDIWEEIT</sequence>
<dbReference type="PANTHER" id="PTHR37030:SF1">
    <property type="entry name" value="NUCLEOTIDYLTRANSFERASE"/>
    <property type="match status" value="1"/>
</dbReference>
<dbReference type="GO" id="GO:0016779">
    <property type="term" value="F:nucleotidyltransferase activity"/>
    <property type="evidence" value="ECO:0007669"/>
    <property type="project" value="InterPro"/>
</dbReference>
<dbReference type="Pfam" id="PF01909">
    <property type="entry name" value="NTP_transf_2"/>
    <property type="match status" value="1"/>
</dbReference>
<protein>
    <recommendedName>
        <fullName evidence="1">Polymerase nucleotidyl transferase domain-containing protein</fullName>
    </recommendedName>
</protein>
<dbReference type="Proteomes" id="UP000693941">
    <property type="component" value="Chromosome"/>
</dbReference>
<evidence type="ECO:0000259" key="1">
    <source>
        <dbReference type="Pfam" id="PF01909"/>
    </source>
</evidence>
<name>A0A8F5BTN2_9CREN</name>
<proteinExistence type="predicted"/>
<dbReference type="GeneID" id="65559422"/>